<accession>A0A426YGR5</accession>
<evidence type="ECO:0000313" key="3">
    <source>
        <dbReference type="Proteomes" id="UP000287651"/>
    </source>
</evidence>
<dbReference type="InterPro" id="IPR005174">
    <property type="entry name" value="KIB1-4_b-propeller"/>
</dbReference>
<evidence type="ECO:0000259" key="1">
    <source>
        <dbReference type="Pfam" id="PF03478"/>
    </source>
</evidence>
<feature type="domain" description="KIB1-4 beta-propeller" evidence="1">
    <location>
        <begin position="6"/>
        <end position="93"/>
    </location>
</feature>
<dbReference type="EMBL" id="AMZH03012498">
    <property type="protein sequence ID" value="RRT50915.1"/>
    <property type="molecule type" value="Genomic_DNA"/>
</dbReference>
<sequence length="429" mass="46478">MTPHPSYLVVSAGELLLVTCHYNRTAGGKMTPGVRVFRLETGGISRPAVAVEVEDVHDCVLFLNPSSSVSVTAEGFFGFPGNAIYFIAKDEFEERAHRGGCGSSAWNDFSSSRPLVPAGRSGRVDFRRDPSNGQVSLVVDFAISLLRRGAGAFITIVTGYLYLNPLSSLLLTIPLLFTTPSVVLATRRAPATEGCRPCPPYLDFAERVNSGTNPGDLAEKVNSGTNHGDLAEKVNSGISPGDLAERVNSGTNPGDLAEEFLGSIFGAPVVSRREGSKRFGGHDLHTAVTEGSLAVIRGRYSILTEYGLHVSRPGQCPYSSDAPDMCISVDTLEAGLWFPLHPLIEECLRWWRISPSRVAPRVRRYLIVFLGECRGAGIILTRDLFMTCFHLCKSRGGYYLTARVGFRVSGAPSNNKGWKSRYLFVSGPV</sequence>
<proteinExistence type="predicted"/>
<reference evidence="2 3" key="1">
    <citation type="journal article" date="2014" name="Agronomy (Basel)">
        <title>A Draft Genome Sequence for Ensete ventricosum, the Drought-Tolerant Tree Against Hunger.</title>
        <authorList>
            <person name="Harrison J."/>
            <person name="Moore K.A."/>
            <person name="Paszkiewicz K."/>
            <person name="Jones T."/>
            <person name="Grant M."/>
            <person name="Ambacheew D."/>
            <person name="Muzemil S."/>
            <person name="Studholme D.J."/>
        </authorList>
    </citation>
    <scope>NUCLEOTIDE SEQUENCE [LARGE SCALE GENOMIC DNA]</scope>
</reference>
<name>A0A426YGR5_ENSVE</name>
<gene>
    <name evidence="2" type="ORF">B296_00040677</name>
</gene>
<protein>
    <recommendedName>
        <fullName evidence="1">KIB1-4 beta-propeller domain-containing protein</fullName>
    </recommendedName>
</protein>
<comment type="caution">
    <text evidence="2">The sequence shown here is derived from an EMBL/GenBank/DDBJ whole genome shotgun (WGS) entry which is preliminary data.</text>
</comment>
<dbReference type="Pfam" id="PF03478">
    <property type="entry name" value="Beta-prop_KIB1-4"/>
    <property type="match status" value="1"/>
</dbReference>
<organism evidence="2 3">
    <name type="scientific">Ensete ventricosum</name>
    <name type="common">Abyssinian banana</name>
    <name type="synonym">Musa ensete</name>
    <dbReference type="NCBI Taxonomy" id="4639"/>
    <lineage>
        <taxon>Eukaryota</taxon>
        <taxon>Viridiplantae</taxon>
        <taxon>Streptophyta</taxon>
        <taxon>Embryophyta</taxon>
        <taxon>Tracheophyta</taxon>
        <taxon>Spermatophyta</taxon>
        <taxon>Magnoliopsida</taxon>
        <taxon>Liliopsida</taxon>
        <taxon>Zingiberales</taxon>
        <taxon>Musaceae</taxon>
        <taxon>Ensete</taxon>
    </lineage>
</organism>
<dbReference type="AlphaFoldDB" id="A0A426YGR5"/>
<dbReference type="Proteomes" id="UP000287651">
    <property type="component" value="Unassembled WGS sequence"/>
</dbReference>
<evidence type="ECO:0000313" key="2">
    <source>
        <dbReference type="EMBL" id="RRT50915.1"/>
    </source>
</evidence>